<dbReference type="Proteomes" id="UP000077519">
    <property type="component" value="Unassembled WGS sequence"/>
</dbReference>
<organism evidence="1 2">
    <name type="scientific">Rhodococcoides kyotonense</name>
    <dbReference type="NCBI Taxonomy" id="398843"/>
    <lineage>
        <taxon>Bacteria</taxon>
        <taxon>Bacillati</taxon>
        <taxon>Actinomycetota</taxon>
        <taxon>Actinomycetes</taxon>
        <taxon>Mycobacteriales</taxon>
        <taxon>Nocardiaceae</taxon>
        <taxon>Rhodococcoides</taxon>
    </lineage>
</organism>
<evidence type="ECO:0000313" key="1">
    <source>
        <dbReference type="EMBL" id="OAK51623.1"/>
    </source>
</evidence>
<keyword evidence="2" id="KW-1185">Reference proteome</keyword>
<evidence type="ECO:0000313" key="2">
    <source>
        <dbReference type="Proteomes" id="UP000077519"/>
    </source>
</evidence>
<dbReference type="AlphaFoldDB" id="A0A177Y803"/>
<name>A0A177Y803_9NOCA</name>
<sequence length="200" mass="22010">MRRRWALCSALTAAQGRPDHCCARDRTWHYDDGGGNWADVRILDEGRAVLVGHDHEYSDTYYAGAAPYFGEPETDLLADTPAWWRDAIEDYLADIERNGMWIGFVYGFDGGVWTRADYTLSDGFESLALPTVTHDATARHLTEFLQHIARDQGMSADVDPQAVAAAIAAGADVSADQLRTLFGARQLDVAAGVEAARAFR</sequence>
<dbReference type="EMBL" id="LVHI01000038">
    <property type="protein sequence ID" value="OAK51623.1"/>
    <property type="molecule type" value="Genomic_DNA"/>
</dbReference>
<proteinExistence type="predicted"/>
<comment type="caution">
    <text evidence="1">The sequence shown here is derived from an EMBL/GenBank/DDBJ whole genome shotgun (WGS) entry which is preliminary data.</text>
</comment>
<reference evidence="1 2" key="1">
    <citation type="submission" date="2016-03" db="EMBL/GenBank/DDBJ databases">
        <title>Genome sequence of Rhodococcus kyotonensis KB10.</title>
        <authorList>
            <person name="Jeong H."/>
            <person name="Hong C.E."/>
            <person name="Jo S.H."/>
            <person name="Park J.M."/>
        </authorList>
    </citation>
    <scope>NUCLEOTIDE SEQUENCE [LARGE SCALE GENOMIC DNA]</scope>
    <source>
        <strain evidence="1 2">KB10</strain>
    </source>
</reference>
<accession>A0A177Y803</accession>
<gene>
    <name evidence="1" type="ORF">A3K89_11405</name>
</gene>
<protein>
    <submittedName>
        <fullName evidence="1">Uncharacterized protein</fullName>
    </submittedName>
</protein>